<reference evidence="4 5" key="1">
    <citation type="submission" date="2021-02" db="EMBL/GenBank/DDBJ databases">
        <title>Complete genome of Desulfoluna sp. strain ASN36.</title>
        <authorList>
            <person name="Takahashi A."/>
            <person name="Kojima H."/>
            <person name="Fukui M."/>
        </authorList>
    </citation>
    <scope>NUCLEOTIDE SEQUENCE [LARGE SCALE GENOMIC DNA]</scope>
    <source>
        <strain evidence="4 5">ASN36</strain>
    </source>
</reference>
<dbReference type="InterPro" id="IPR029063">
    <property type="entry name" value="SAM-dependent_MTases_sf"/>
</dbReference>
<feature type="domain" description="Methyltransferase" evidence="3">
    <location>
        <begin position="35"/>
        <end position="124"/>
    </location>
</feature>
<keyword evidence="1" id="KW-0489">Methyltransferase</keyword>
<organism evidence="4 5">
    <name type="scientific">Desulfoluna limicola</name>
    <dbReference type="NCBI Taxonomy" id="2810562"/>
    <lineage>
        <taxon>Bacteria</taxon>
        <taxon>Pseudomonadati</taxon>
        <taxon>Thermodesulfobacteriota</taxon>
        <taxon>Desulfobacteria</taxon>
        <taxon>Desulfobacterales</taxon>
        <taxon>Desulfolunaceae</taxon>
        <taxon>Desulfoluna</taxon>
    </lineage>
</organism>
<evidence type="ECO:0000259" key="3">
    <source>
        <dbReference type="Pfam" id="PF13649"/>
    </source>
</evidence>
<sequence length="259" mass="29860">MNDWNPDLYLQFSSERTRPSMDLIGRIHDTDPQSIIDIGCGPGNSTHALMNRWPKAKITGLDSSRAMITKAAQGDPSQEWVVADALTYAPPVRYDLVFSNAVIQWIPDHEALISRFHEILSDTGTLAVQLPLFWDMPLGKMIDHTAEDKRWKSKTEGVSDLFTIHDYSYYYDRLTPLFQSVDMWETHYMHILESHGAIVEMMRSTGLKPYLDQLDSDSEKREFEEEVLTHLKKDYPIQANGNVLLPFKRLFFIGYKVCQ</sequence>
<dbReference type="Gene3D" id="3.40.50.150">
    <property type="entry name" value="Vaccinia Virus protein VP39"/>
    <property type="match status" value="1"/>
</dbReference>
<evidence type="ECO:0000256" key="2">
    <source>
        <dbReference type="ARBA" id="ARBA00022679"/>
    </source>
</evidence>
<dbReference type="Proteomes" id="UP001320148">
    <property type="component" value="Chromosome"/>
</dbReference>
<evidence type="ECO:0000313" key="4">
    <source>
        <dbReference type="EMBL" id="BCS95470.1"/>
    </source>
</evidence>
<dbReference type="CDD" id="cd02440">
    <property type="entry name" value="AdoMet_MTases"/>
    <property type="match status" value="1"/>
</dbReference>
<dbReference type="Pfam" id="PF13649">
    <property type="entry name" value="Methyltransf_25"/>
    <property type="match status" value="1"/>
</dbReference>
<dbReference type="SUPFAM" id="SSF53335">
    <property type="entry name" value="S-adenosyl-L-methionine-dependent methyltransferases"/>
    <property type="match status" value="1"/>
</dbReference>
<dbReference type="Gene3D" id="1.10.150.290">
    <property type="entry name" value="S-adenosyl-L-methionine-dependent methyltransferases"/>
    <property type="match status" value="1"/>
</dbReference>
<dbReference type="InterPro" id="IPR041698">
    <property type="entry name" value="Methyltransf_25"/>
</dbReference>
<accession>A0ABN6F1T4</accession>
<gene>
    <name evidence="4" type="primary">tam</name>
    <name evidence="4" type="ORF">DSLASN_11020</name>
</gene>
<keyword evidence="2" id="KW-0808">Transferase</keyword>
<dbReference type="PANTHER" id="PTHR43861:SF1">
    <property type="entry name" value="TRANS-ACONITATE 2-METHYLTRANSFERASE"/>
    <property type="match status" value="1"/>
</dbReference>
<name>A0ABN6F1T4_9BACT</name>
<keyword evidence="5" id="KW-1185">Reference proteome</keyword>
<protein>
    <submittedName>
        <fullName evidence="4">Trans-aconitate 2-methyltransferase</fullName>
    </submittedName>
</protein>
<evidence type="ECO:0000256" key="1">
    <source>
        <dbReference type="ARBA" id="ARBA00022603"/>
    </source>
</evidence>
<dbReference type="EMBL" id="AP024488">
    <property type="protein sequence ID" value="BCS95470.1"/>
    <property type="molecule type" value="Genomic_DNA"/>
</dbReference>
<dbReference type="InterPro" id="IPR023149">
    <property type="entry name" value="Trans_acon_MeTrfase_C"/>
</dbReference>
<proteinExistence type="predicted"/>
<dbReference type="RefSeq" id="WP_236891714.1">
    <property type="nucleotide sequence ID" value="NZ_AP024488.1"/>
</dbReference>
<evidence type="ECO:0000313" key="5">
    <source>
        <dbReference type="Proteomes" id="UP001320148"/>
    </source>
</evidence>
<dbReference type="PANTHER" id="PTHR43861">
    <property type="entry name" value="TRANS-ACONITATE 2-METHYLTRANSFERASE-RELATED"/>
    <property type="match status" value="1"/>
</dbReference>